<reference evidence="11 12" key="1">
    <citation type="submission" date="2024-03" db="EMBL/GenBank/DDBJ databases">
        <title>The Acrasis kona genome and developmental transcriptomes reveal deep origins of eukaryotic multicellular pathways.</title>
        <authorList>
            <person name="Sheikh S."/>
            <person name="Fu C.-J."/>
            <person name="Brown M.W."/>
            <person name="Baldauf S.L."/>
        </authorList>
    </citation>
    <scope>NUCLEOTIDE SEQUENCE [LARGE SCALE GENOMIC DNA]</scope>
    <source>
        <strain evidence="11 12">ATCC MYA-3509</strain>
    </source>
</reference>
<evidence type="ECO:0000256" key="3">
    <source>
        <dbReference type="ARBA" id="ARBA00022737"/>
    </source>
</evidence>
<feature type="domain" description="RING-type" evidence="9">
    <location>
        <begin position="325"/>
        <end position="377"/>
    </location>
</feature>
<keyword evidence="2" id="KW-0479">Metal-binding</keyword>
<evidence type="ECO:0000259" key="10">
    <source>
        <dbReference type="PROSITE" id="PS51873"/>
    </source>
</evidence>
<evidence type="ECO:0000256" key="1">
    <source>
        <dbReference type="ARBA" id="ARBA00022679"/>
    </source>
</evidence>
<evidence type="ECO:0000259" key="9">
    <source>
        <dbReference type="PROSITE" id="PS50089"/>
    </source>
</evidence>
<dbReference type="Gene3D" id="3.30.40.10">
    <property type="entry name" value="Zinc/RING finger domain, C3HC4 (zinc finger)"/>
    <property type="match status" value="2"/>
</dbReference>
<dbReference type="PANTHER" id="PTHR45943">
    <property type="entry name" value="E3 UBIQUITIN-PROTEIN LIGASE MYCBP2"/>
    <property type="match status" value="1"/>
</dbReference>
<dbReference type="InterPro" id="IPR002867">
    <property type="entry name" value="IBR_dom"/>
</dbReference>
<dbReference type="AlphaFoldDB" id="A0AAW2YSM1"/>
<dbReference type="InterPro" id="IPR044066">
    <property type="entry name" value="TRIAD_supradom"/>
</dbReference>
<evidence type="ECO:0000256" key="2">
    <source>
        <dbReference type="ARBA" id="ARBA00022723"/>
    </source>
</evidence>
<evidence type="ECO:0000256" key="6">
    <source>
        <dbReference type="ARBA" id="ARBA00022833"/>
    </source>
</evidence>
<dbReference type="InterPro" id="IPR017907">
    <property type="entry name" value="Znf_RING_CS"/>
</dbReference>
<keyword evidence="5" id="KW-0833">Ubl conjugation pathway</keyword>
<evidence type="ECO:0000313" key="11">
    <source>
        <dbReference type="EMBL" id="KAL0479167.1"/>
    </source>
</evidence>
<feature type="domain" description="RING-type" evidence="9">
    <location>
        <begin position="92"/>
        <end position="139"/>
    </location>
</feature>
<keyword evidence="8" id="KW-0175">Coiled coil</keyword>
<proteinExistence type="predicted"/>
<protein>
    <recommendedName>
        <fullName evidence="13">RING-type domain-containing protein</fullName>
    </recommendedName>
</protein>
<evidence type="ECO:0000256" key="5">
    <source>
        <dbReference type="ARBA" id="ARBA00022786"/>
    </source>
</evidence>
<dbReference type="InterPro" id="IPR001841">
    <property type="entry name" value="Znf_RING"/>
</dbReference>
<dbReference type="GO" id="GO:0061630">
    <property type="term" value="F:ubiquitin protein ligase activity"/>
    <property type="evidence" value="ECO:0007669"/>
    <property type="project" value="TreeGrafter"/>
</dbReference>
<feature type="domain" description="RING-type" evidence="10">
    <location>
        <begin position="88"/>
        <end position="342"/>
    </location>
</feature>
<dbReference type="PROSITE" id="PS51873">
    <property type="entry name" value="TRIAD"/>
    <property type="match status" value="1"/>
</dbReference>
<name>A0AAW2YSM1_9EUKA</name>
<dbReference type="SMART" id="SM00184">
    <property type="entry name" value="RING"/>
    <property type="match status" value="2"/>
</dbReference>
<dbReference type="GO" id="GO:0008270">
    <property type="term" value="F:zinc ion binding"/>
    <property type="evidence" value="ECO:0007669"/>
    <property type="project" value="UniProtKB-KW"/>
</dbReference>
<accession>A0AAW2YSM1</accession>
<keyword evidence="4 7" id="KW-0863">Zinc-finger</keyword>
<dbReference type="Pfam" id="PF01485">
    <property type="entry name" value="IBR"/>
    <property type="match status" value="1"/>
</dbReference>
<dbReference type="GO" id="GO:0005886">
    <property type="term" value="C:plasma membrane"/>
    <property type="evidence" value="ECO:0007669"/>
    <property type="project" value="TreeGrafter"/>
</dbReference>
<keyword evidence="1" id="KW-0808">Transferase</keyword>
<comment type="caution">
    <text evidence="11">The sequence shown here is derived from an EMBL/GenBank/DDBJ whole genome shotgun (WGS) entry which is preliminary data.</text>
</comment>
<dbReference type="PANTHER" id="PTHR45943:SF2">
    <property type="entry name" value="RING-TYPE DOMAIN-CONTAINING PROTEIN"/>
    <property type="match status" value="1"/>
</dbReference>
<dbReference type="SUPFAM" id="SSF57850">
    <property type="entry name" value="RING/U-box"/>
    <property type="match status" value="2"/>
</dbReference>
<keyword evidence="6" id="KW-0862">Zinc</keyword>
<dbReference type="PROSITE" id="PS00518">
    <property type="entry name" value="ZF_RING_1"/>
    <property type="match status" value="1"/>
</dbReference>
<dbReference type="GO" id="GO:0005634">
    <property type="term" value="C:nucleus"/>
    <property type="evidence" value="ECO:0007669"/>
    <property type="project" value="TreeGrafter"/>
</dbReference>
<keyword evidence="3" id="KW-0677">Repeat</keyword>
<dbReference type="Proteomes" id="UP001431209">
    <property type="component" value="Unassembled WGS sequence"/>
</dbReference>
<dbReference type="InterPro" id="IPR013083">
    <property type="entry name" value="Znf_RING/FYVE/PHD"/>
</dbReference>
<evidence type="ECO:0008006" key="13">
    <source>
        <dbReference type="Google" id="ProtNLM"/>
    </source>
</evidence>
<sequence>MCGKSFDQELIESHASRCTGWDASSSIDIKQDIEMSDEDLARYYMEQDELEAKLQAQQREEEERLTLLLLEQENLNNRNENEHRFKSNSIQCNACGKDLVENLEVMDSCPHTFCKPCVKGHVTTKIAQNVSSIPCPISNMCEYISDSNLKSILTIEEFDNYADMRLKAALSENSNYVSCPNSSCRNVIEMVPSNTQTILDYLHRKNKRVPTAAEIDHERFRYRCRECTVEFCSQCRSTPYHEDQTCSEHKEYLESRHCRFCKTKIMHGLTCGQKQCMDLFRESCHKTLQCGHYCCGIRNERNCLPCLDEKCARRAGLTCDADSYCGVCYTDSLDAMPCIQLASCDHIFHLECIKRKITTKWIGARITFGFMNCPLCQVPIIHDSLVNTLRPFKEMKQLVLDGCENRLHHERLHTHEDITKPGGRFYKKPIAFALHNFAYYMCYECKKPYFGGMRRCEDENRGDGNSEFNEKELICGSCVAKKFKDSQRCNKHGVEFNEYKCKFCCNIATWFCWGNTHFCDECHKIQVASHKLTKTPKDQLPKCKGRGRCPSGGDHQDNGEEYALGCGICRTR</sequence>
<gene>
    <name evidence="11" type="ORF">AKO1_007996</name>
</gene>
<evidence type="ECO:0000256" key="4">
    <source>
        <dbReference type="ARBA" id="ARBA00022771"/>
    </source>
</evidence>
<feature type="coiled-coil region" evidence="8">
    <location>
        <begin position="40"/>
        <end position="78"/>
    </location>
</feature>
<organism evidence="11 12">
    <name type="scientific">Acrasis kona</name>
    <dbReference type="NCBI Taxonomy" id="1008807"/>
    <lineage>
        <taxon>Eukaryota</taxon>
        <taxon>Discoba</taxon>
        <taxon>Heterolobosea</taxon>
        <taxon>Tetramitia</taxon>
        <taxon>Eutetramitia</taxon>
        <taxon>Acrasidae</taxon>
        <taxon>Acrasis</taxon>
    </lineage>
</organism>
<keyword evidence="12" id="KW-1185">Reference proteome</keyword>
<evidence type="ECO:0000256" key="8">
    <source>
        <dbReference type="SAM" id="Coils"/>
    </source>
</evidence>
<dbReference type="PROSITE" id="PS50089">
    <property type="entry name" value="ZF_RING_2"/>
    <property type="match status" value="2"/>
</dbReference>
<evidence type="ECO:0000313" key="12">
    <source>
        <dbReference type="Proteomes" id="UP001431209"/>
    </source>
</evidence>
<dbReference type="EMBL" id="JAOPGA020000506">
    <property type="protein sequence ID" value="KAL0479167.1"/>
    <property type="molecule type" value="Genomic_DNA"/>
</dbReference>
<evidence type="ECO:0000256" key="7">
    <source>
        <dbReference type="PROSITE-ProRule" id="PRU00175"/>
    </source>
</evidence>